<name>A0ABP0U8Y5_9BRYO</name>
<accession>A0ABP0U8Y5</accession>
<reference evidence="2" key="1">
    <citation type="submission" date="2024-02" db="EMBL/GenBank/DDBJ databases">
        <authorList>
            <consortium name="ELIXIR-Norway"/>
            <consortium name="Elixir Norway"/>
        </authorList>
    </citation>
    <scope>NUCLEOTIDE SEQUENCE</scope>
</reference>
<evidence type="ECO:0000256" key="1">
    <source>
        <dbReference type="ARBA" id="ARBA00009737"/>
    </source>
</evidence>
<evidence type="ECO:0000313" key="2">
    <source>
        <dbReference type="EMBL" id="CAK9215663.1"/>
    </source>
</evidence>
<dbReference type="EMBL" id="OZ019894">
    <property type="protein sequence ID" value="CAK9215663.1"/>
    <property type="molecule type" value="Genomic_DNA"/>
</dbReference>
<sequence>MDNPTDSTAASPGPNLKYLSFVHTVLLQATVYLTTSYTTIKESSGFMKPRLDRFEGTIKDIAARPFYAKIKGLPLGFLQYVDSKVDPTIVLVVPPFVRLKCYQLCDLAIEGTYSARGILSDMQAQGRLYKTATDAAEQLTYIAWQNILALPYASKVTSLAAPVAKFSAMRYNSIVALLKKNKVPLAFLAPLVPIERIEQASMRSTGALPN</sequence>
<dbReference type="InterPro" id="IPR008802">
    <property type="entry name" value="REF"/>
</dbReference>
<evidence type="ECO:0000313" key="3">
    <source>
        <dbReference type="Proteomes" id="UP001497512"/>
    </source>
</evidence>
<dbReference type="Pfam" id="PF05755">
    <property type="entry name" value="REF"/>
    <property type="match status" value="1"/>
</dbReference>
<keyword evidence="3" id="KW-1185">Reference proteome</keyword>
<dbReference type="PANTHER" id="PTHR33732:SF3">
    <property type="entry name" value="OS07G0671800 PROTEIN"/>
    <property type="match status" value="1"/>
</dbReference>
<gene>
    <name evidence="2" type="ORF">CSSPTR1EN2_LOCUS12844</name>
</gene>
<dbReference type="PANTHER" id="PTHR33732">
    <property type="entry name" value="REF/SRPP-LIKE PROTEIN OS05G0151300/LOC_OS05G05940"/>
    <property type="match status" value="1"/>
</dbReference>
<protein>
    <submittedName>
        <fullName evidence="2">Uncharacterized protein</fullName>
    </submittedName>
</protein>
<proteinExistence type="inferred from homology"/>
<organism evidence="2 3">
    <name type="scientific">Sphagnum troendelagicum</name>
    <dbReference type="NCBI Taxonomy" id="128251"/>
    <lineage>
        <taxon>Eukaryota</taxon>
        <taxon>Viridiplantae</taxon>
        <taxon>Streptophyta</taxon>
        <taxon>Embryophyta</taxon>
        <taxon>Bryophyta</taxon>
        <taxon>Sphagnophytina</taxon>
        <taxon>Sphagnopsida</taxon>
        <taxon>Sphagnales</taxon>
        <taxon>Sphagnaceae</taxon>
        <taxon>Sphagnum</taxon>
    </lineage>
</organism>
<comment type="similarity">
    <text evidence="1">Belongs to the REF/SRPP family.</text>
</comment>
<dbReference type="Proteomes" id="UP001497512">
    <property type="component" value="Chromosome 2"/>
</dbReference>